<reference evidence="1" key="1">
    <citation type="submission" date="2024-06" db="EMBL/GenBank/DDBJ databases">
        <authorList>
            <consortium name="consrtm"/>
            <person name="Uemura M."/>
            <person name="Terahara T."/>
        </authorList>
    </citation>
    <scope>NUCLEOTIDE SEQUENCE</scope>
    <source>
        <strain evidence="1">KM77-8</strain>
    </source>
</reference>
<proteinExistence type="predicted"/>
<protein>
    <recommendedName>
        <fullName evidence="2">Hemerythrin-like domain-containing protein</fullName>
    </recommendedName>
</protein>
<name>A0AAT9HBT8_9ACTN</name>
<gene>
    <name evidence="1" type="ORF">SHKM778_11680</name>
</gene>
<sequence>MGMEAAPRGGVVRRGEAAGRVLPARDLLLLTRIGDVRRLDFIRAFDQLVEETAADRDAGRLLPKAVRQYCAIMAHHLAEEDRFEPAVAGRLRTMSAAALRRLPQDLLTEVLETMDMDRADRLRRLRRRAGAGKGAA</sequence>
<accession>A0AAT9HBT8</accession>
<evidence type="ECO:0000313" key="1">
    <source>
        <dbReference type="EMBL" id="BFO14780.1"/>
    </source>
</evidence>
<dbReference type="AlphaFoldDB" id="A0AAT9HBT8"/>
<evidence type="ECO:0008006" key="2">
    <source>
        <dbReference type="Google" id="ProtNLM"/>
    </source>
</evidence>
<reference evidence="1" key="2">
    <citation type="submission" date="2024-07" db="EMBL/GenBank/DDBJ databases">
        <title>Streptomyces haneummycinica sp. nov., a new antibiotic-producing actinobacterium isolated from marine sediment.</title>
        <authorList>
            <person name="Uemura M."/>
            <person name="Hamada M."/>
            <person name="Hirano S."/>
            <person name="Kobayashi K."/>
            <person name="Ohshiro T."/>
            <person name="Kobayashi T."/>
            <person name="Terahara T."/>
        </authorList>
    </citation>
    <scope>NUCLEOTIDE SEQUENCE</scope>
    <source>
        <strain evidence="1">KM77-8</strain>
    </source>
</reference>
<organism evidence="1">
    <name type="scientific">Streptomyces haneummycinicus</name>
    <dbReference type="NCBI Taxonomy" id="3074435"/>
    <lineage>
        <taxon>Bacteria</taxon>
        <taxon>Bacillati</taxon>
        <taxon>Actinomycetota</taxon>
        <taxon>Actinomycetes</taxon>
        <taxon>Kitasatosporales</taxon>
        <taxon>Streptomycetaceae</taxon>
        <taxon>Streptomyces</taxon>
    </lineage>
</organism>
<dbReference type="EMBL" id="AP035768">
    <property type="protein sequence ID" value="BFO14780.1"/>
    <property type="molecule type" value="Genomic_DNA"/>
</dbReference>